<name>A0A410G5H0_9FLAO</name>
<gene>
    <name evidence="3" type="ORF">EI546_12685</name>
</gene>
<dbReference type="GO" id="GO:0006508">
    <property type="term" value="P:proteolysis"/>
    <property type="evidence" value="ECO:0007669"/>
    <property type="project" value="InterPro"/>
</dbReference>
<comment type="caution">
    <text evidence="1">Lacks conserved residue(s) required for the propagation of feature annotation.</text>
</comment>
<protein>
    <recommendedName>
        <fullName evidence="2">Peptidase S8/S53 domain-containing protein</fullName>
    </recommendedName>
</protein>
<dbReference type="InterPro" id="IPR036852">
    <property type="entry name" value="Peptidase_S8/S53_dom_sf"/>
</dbReference>
<dbReference type="GO" id="GO:0004252">
    <property type="term" value="F:serine-type endopeptidase activity"/>
    <property type="evidence" value="ECO:0007669"/>
    <property type="project" value="InterPro"/>
</dbReference>
<dbReference type="Pfam" id="PF00082">
    <property type="entry name" value="Peptidase_S8"/>
    <property type="match status" value="1"/>
</dbReference>
<dbReference type="AlphaFoldDB" id="A0A410G5H0"/>
<dbReference type="RefSeq" id="WP_128250887.1">
    <property type="nucleotide sequence ID" value="NZ_CP034951.1"/>
</dbReference>
<dbReference type="InterPro" id="IPR000209">
    <property type="entry name" value="Peptidase_S8/S53_dom"/>
</dbReference>
<organism evidence="3 4">
    <name type="scientific">Aequorivita ciconiae</name>
    <dbReference type="NCBI Taxonomy" id="2494375"/>
    <lineage>
        <taxon>Bacteria</taxon>
        <taxon>Pseudomonadati</taxon>
        <taxon>Bacteroidota</taxon>
        <taxon>Flavobacteriia</taxon>
        <taxon>Flavobacteriales</taxon>
        <taxon>Flavobacteriaceae</taxon>
        <taxon>Aequorivita</taxon>
    </lineage>
</organism>
<feature type="domain" description="Peptidase S8/S53" evidence="2">
    <location>
        <begin position="144"/>
        <end position="208"/>
    </location>
</feature>
<dbReference type="Proteomes" id="UP000285517">
    <property type="component" value="Chromosome"/>
</dbReference>
<dbReference type="SUPFAM" id="SSF52743">
    <property type="entry name" value="Subtilisin-like"/>
    <property type="match status" value="1"/>
</dbReference>
<accession>A0A410G5H0</accession>
<keyword evidence="4" id="KW-1185">Reference proteome</keyword>
<evidence type="ECO:0000313" key="3">
    <source>
        <dbReference type="EMBL" id="QAA82522.1"/>
    </source>
</evidence>
<dbReference type="Gene3D" id="3.40.50.200">
    <property type="entry name" value="Peptidase S8/S53 domain"/>
    <property type="match status" value="1"/>
</dbReference>
<dbReference type="OrthoDB" id="9813435at2"/>
<evidence type="ECO:0000259" key="2">
    <source>
        <dbReference type="Pfam" id="PF00082"/>
    </source>
</evidence>
<comment type="similarity">
    <text evidence="1">Belongs to the peptidase S8 family.</text>
</comment>
<dbReference type="EMBL" id="CP034951">
    <property type="protein sequence ID" value="QAA82522.1"/>
    <property type="molecule type" value="Genomic_DNA"/>
</dbReference>
<evidence type="ECO:0000313" key="4">
    <source>
        <dbReference type="Proteomes" id="UP000285517"/>
    </source>
</evidence>
<reference evidence="3 4" key="1">
    <citation type="submission" date="2019-01" db="EMBL/GenBank/DDBJ databases">
        <title>Complete genome sequencing of Aequorivita sp. H23M31.</title>
        <authorList>
            <person name="Bae J.-W."/>
        </authorList>
    </citation>
    <scope>NUCLEOTIDE SEQUENCE [LARGE SCALE GENOMIC DNA]</scope>
    <source>
        <strain evidence="3 4">H23M31</strain>
    </source>
</reference>
<proteinExistence type="inferred from homology"/>
<dbReference type="PROSITE" id="PS51892">
    <property type="entry name" value="SUBTILASE"/>
    <property type="match status" value="1"/>
</dbReference>
<sequence length="228" mass="25530">MVFISVFLTAQNKQEYYVEIKPGNDLGTIQKTTKNDGAITITSNNSAFSNFLNAKQLYHFDKAFPGAVSDLLRRTYLLILEENEAFTDFMLRSEVKDIIMLEKPMLGSTYPNDYIEMLDENLPNTAMELIKAPLAWTITKGDPNILVGVVDTKFDLSHEDLQGQIVMDLNDGNSSIYHGTGFASMVAAKTNNGRGMASIGYNTKMVTADNYGNAARVWEFHKFLESRL</sequence>
<dbReference type="KEGG" id="aev:EI546_12685"/>
<evidence type="ECO:0000256" key="1">
    <source>
        <dbReference type="PROSITE-ProRule" id="PRU01240"/>
    </source>
</evidence>